<name>A0A834TY99_9FABA</name>
<dbReference type="EMBL" id="JAAIUW010000005">
    <property type="protein sequence ID" value="KAF7829482.1"/>
    <property type="molecule type" value="Genomic_DNA"/>
</dbReference>
<gene>
    <name evidence="1" type="ORF">G2W53_011815</name>
</gene>
<dbReference type="AlphaFoldDB" id="A0A834TY99"/>
<evidence type="ECO:0000313" key="1">
    <source>
        <dbReference type="EMBL" id="KAF7829482.1"/>
    </source>
</evidence>
<protein>
    <submittedName>
        <fullName evidence="1">Uncharacterized protein</fullName>
    </submittedName>
</protein>
<dbReference type="Proteomes" id="UP000634136">
    <property type="component" value="Unassembled WGS sequence"/>
</dbReference>
<accession>A0A834TY99</accession>
<evidence type="ECO:0000313" key="2">
    <source>
        <dbReference type="Proteomes" id="UP000634136"/>
    </source>
</evidence>
<keyword evidence="2" id="KW-1185">Reference proteome</keyword>
<sequence>MGYGIVECLRNLCLAQGKLRNPGRHYAKEGEEKILRLRARSVTPQKPFLICHQSQQAATAGEATMLC</sequence>
<organism evidence="1 2">
    <name type="scientific">Senna tora</name>
    <dbReference type="NCBI Taxonomy" id="362788"/>
    <lineage>
        <taxon>Eukaryota</taxon>
        <taxon>Viridiplantae</taxon>
        <taxon>Streptophyta</taxon>
        <taxon>Embryophyta</taxon>
        <taxon>Tracheophyta</taxon>
        <taxon>Spermatophyta</taxon>
        <taxon>Magnoliopsida</taxon>
        <taxon>eudicotyledons</taxon>
        <taxon>Gunneridae</taxon>
        <taxon>Pentapetalae</taxon>
        <taxon>rosids</taxon>
        <taxon>fabids</taxon>
        <taxon>Fabales</taxon>
        <taxon>Fabaceae</taxon>
        <taxon>Caesalpinioideae</taxon>
        <taxon>Cassia clade</taxon>
        <taxon>Senna</taxon>
    </lineage>
</organism>
<reference evidence="1" key="1">
    <citation type="submission" date="2020-09" db="EMBL/GenBank/DDBJ databases">
        <title>Genome-Enabled Discovery of Anthraquinone Biosynthesis in Senna tora.</title>
        <authorList>
            <person name="Kang S.-H."/>
            <person name="Pandey R.P."/>
            <person name="Lee C.-M."/>
            <person name="Sim J.-S."/>
            <person name="Jeong J.-T."/>
            <person name="Choi B.-S."/>
            <person name="Jung M."/>
            <person name="Ginzburg D."/>
            <person name="Zhao K."/>
            <person name="Won S.Y."/>
            <person name="Oh T.-J."/>
            <person name="Yu Y."/>
            <person name="Kim N.-H."/>
            <person name="Lee O.R."/>
            <person name="Lee T.-H."/>
            <person name="Bashyal P."/>
            <person name="Kim T.-S."/>
            <person name="Lee W.-H."/>
            <person name="Kawkins C."/>
            <person name="Kim C.-K."/>
            <person name="Kim J.S."/>
            <person name="Ahn B.O."/>
            <person name="Rhee S.Y."/>
            <person name="Sohng J.K."/>
        </authorList>
    </citation>
    <scope>NUCLEOTIDE SEQUENCE</scope>
    <source>
        <tissue evidence="1">Leaf</tissue>
    </source>
</reference>
<comment type="caution">
    <text evidence="1">The sequence shown here is derived from an EMBL/GenBank/DDBJ whole genome shotgun (WGS) entry which is preliminary data.</text>
</comment>
<proteinExistence type="predicted"/>